<dbReference type="OMA" id="NACEENK"/>
<dbReference type="RefSeq" id="XP_002172690.1">
    <property type="nucleotide sequence ID" value="XM_002172654.1"/>
</dbReference>
<name>B6JXX9_SCHJY</name>
<dbReference type="Pfam" id="PF00076">
    <property type="entry name" value="RRM_1"/>
    <property type="match status" value="2"/>
</dbReference>
<protein>
    <submittedName>
        <fullName evidence="5">U1 snRNP-associated protein Usp109</fullName>
    </submittedName>
</protein>
<dbReference type="InterPro" id="IPR000504">
    <property type="entry name" value="RRM_dom"/>
</dbReference>
<dbReference type="PANTHER" id="PTHR24012">
    <property type="entry name" value="RNA BINDING PROTEIN"/>
    <property type="match status" value="1"/>
</dbReference>
<accession>B6JXX9</accession>
<dbReference type="Proteomes" id="UP000001744">
    <property type="component" value="Unassembled WGS sequence"/>
</dbReference>
<dbReference type="STRING" id="402676.B6JXX9"/>
<organism evidence="5 7">
    <name type="scientific">Schizosaccharomyces japonicus (strain yFS275 / FY16936)</name>
    <name type="common">Fission yeast</name>
    <dbReference type="NCBI Taxonomy" id="402676"/>
    <lineage>
        <taxon>Eukaryota</taxon>
        <taxon>Fungi</taxon>
        <taxon>Dikarya</taxon>
        <taxon>Ascomycota</taxon>
        <taxon>Taphrinomycotina</taxon>
        <taxon>Schizosaccharomycetes</taxon>
        <taxon>Schizosaccharomycetales</taxon>
        <taxon>Schizosaccharomycetaceae</taxon>
        <taxon>Schizosaccharomyces</taxon>
    </lineage>
</organism>
<keyword evidence="7" id="KW-1185">Reference proteome</keyword>
<evidence type="ECO:0000256" key="3">
    <source>
        <dbReference type="PROSITE-ProRule" id="PRU00176"/>
    </source>
</evidence>
<sequence length="350" mass="39685">MNEEFIKSLFETPVKVTFYQDADRLVTLPYCQLEFENSTAANDAYEQKQGIQLISGRPLSLDKLADWDKSQYNMLYVTNMDLEATEIDLRNLFAKYGYVSSHVLRNEDGSSTRVAFVWFATADDALHAHTEAQGAFCVKRSILIHSLRVELDALVNNPGFYNILQPMNQFTDPNNTTVFVDGLADTVKEEDLRSYFQHLGEIVHVQLLNGKANVIFAQRYPAERCILEMHGALIKNSRIQLQWGRPPTLSSMPMIENPYWPCPMAPVYNSWNTVPLHSFSPIAPINRYAAVYGARLEQPTILPPGIKNGRDNPYLPFPVLLQNDIRIAETEALNKRLLADSAPLLPVDYS</sequence>
<feature type="domain" description="RRM" evidence="4">
    <location>
        <begin position="73"/>
        <end position="149"/>
    </location>
</feature>
<dbReference type="AlphaFoldDB" id="B6JXX9"/>
<dbReference type="InterPro" id="IPR012677">
    <property type="entry name" value="Nucleotide-bd_a/b_plait_sf"/>
</dbReference>
<gene>
    <name evidence="6" type="primary">usp109</name>
    <name evidence="5" type="ORF">SJAG_01440</name>
</gene>
<keyword evidence="1" id="KW-0677">Repeat</keyword>
<dbReference type="SMART" id="SM00360">
    <property type="entry name" value="RRM"/>
    <property type="match status" value="2"/>
</dbReference>
<dbReference type="PROSITE" id="PS50102">
    <property type="entry name" value="RRM"/>
    <property type="match status" value="2"/>
</dbReference>
<dbReference type="EMBL" id="KE651168">
    <property type="protein sequence ID" value="EEB06397.1"/>
    <property type="molecule type" value="Genomic_DNA"/>
</dbReference>
<dbReference type="GeneID" id="7051396"/>
<dbReference type="OrthoDB" id="446113at2759"/>
<dbReference type="CDD" id="cd00590">
    <property type="entry name" value="RRM_SF"/>
    <property type="match status" value="1"/>
</dbReference>
<dbReference type="Gene3D" id="3.30.70.330">
    <property type="match status" value="2"/>
</dbReference>
<dbReference type="SUPFAM" id="SSF54928">
    <property type="entry name" value="RNA-binding domain, RBD"/>
    <property type="match status" value="2"/>
</dbReference>
<dbReference type="HOGENOM" id="CLU_016304_6_2_1"/>
<proteinExistence type="predicted"/>
<evidence type="ECO:0000259" key="4">
    <source>
        <dbReference type="PROSITE" id="PS50102"/>
    </source>
</evidence>
<evidence type="ECO:0000313" key="5">
    <source>
        <dbReference type="EMBL" id="EEB06397.1"/>
    </source>
</evidence>
<dbReference type="VEuPathDB" id="FungiDB:SJAG_01440"/>
<evidence type="ECO:0000256" key="1">
    <source>
        <dbReference type="ARBA" id="ARBA00022737"/>
    </source>
</evidence>
<dbReference type="GO" id="GO:0003723">
    <property type="term" value="F:RNA binding"/>
    <property type="evidence" value="ECO:0007669"/>
    <property type="project" value="UniProtKB-UniRule"/>
</dbReference>
<dbReference type="JaponicusDB" id="SJAG_01440">
    <property type="gene designation" value="usp109"/>
</dbReference>
<reference evidence="5 7" key="1">
    <citation type="journal article" date="2011" name="Science">
        <title>Comparative functional genomics of the fission yeasts.</title>
        <authorList>
            <person name="Rhind N."/>
            <person name="Chen Z."/>
            <person name="Yassour M."/>
            <person name="Thompson D.A."/>
            <person name="Haas B.J."/>
            <person name="Habib N."/>
            <person name="Wapinski I."/>
            <person name="Roy S."/>
            <person name="Lin M.F."/>
            <person name="Heiman D.I."/>
            <person name="Young S.K."/>
            <person name="Furuya K."/>
            <person name="Guo Y."/>
            <person name="Pidoux A."/>
            <person name="Chen H.M."/>
            <person name="Robbertse B."/>
            <person name="Goldberg J.M."/>
            <person name="Aoki K."/>
            <person name="Bayne E.H."/>
            <person name="Berlin A.M."/>
            <person name="Desjardins C.A."/>
            <person name="Dobbs E."/>
            <person name="Dukaj L."/>
            <person name="Fan L."/>
            <person name="FitzGerald M.G."/>
            <person name="French C."/>
            <person name="Gujja S."/>
            <person name="Hansen K."/>
            <person name="Keifenheim D."/>
            <person name="Levin J.Z."/>
            <person name="Mosher R.A."/>
            <person name="Mueller C.A."/>
            <person name="Pfiffner J."/>
            <person name="Priest M."/>
            <person name="Russ C."/>
            <person name="Smialowska A."/>
            <person name="Swoboda P."/>
            <person name="Sykes S.M."/>
            <person name="Vaughn M."/>
            <person name="Vengrova S."/>
            <person name="Yoder R."/>
            <person name="Zeng Q."/>
            <person name="Allshire R."/>
            <person name="Baulcombe D."/>
            <person name="Birren B.W."/>
            <person name="Brown W."/>
            <person name="Ekwall K."/>
            <person name="Kellis M."/>
            <person name="Leatherwood J."/>
            <person name="Levin H."/>
            <person name="Margalit H."/>
            <person name="Martienssen R."/>
            <person name="Nieduszynski C.A."/>
            <person name="Spatafora J.W."/>
            <person name="Friedman N."/>
            <person name="Dalgaard J.Z."/>
            <person name="Baumann P."/>
            <person name="Niki H."/>
            <person name="Regev A."/>
            <person name="Nusbaum C."/>
        </authorList>
    </citation>
    <scope>NUCLEOTIDE SEQUENCE [LARGE SCALE GENOMIC DNA]</scope>
    <source>
        <strain evidence="7">yFS275 / FY16936</strain>
    </source>
</reference>
<keyword evidence="2 3" id="KW-0694">RNA-binding</keyword>
<evidence type="ECO:0000313" key="6">
    <source>
        <dbReference type="JaponicusDB" id="SJAG_01440"/>
    </source>
</evidence>
<dbReference type="InterPro" id="IPR035979">
    <property type="entry name" value="RBD_domain_sf"/>
</dbReference>
<evidence type="ECO:0000256" key="2">
    <source>
        <dbReference type="ARBA" id="ARBA00022884"/>
    </source>
</evidence>
<evidence type="ECO:0000313" key="7">
    <source>
        <dbReference type="Proteomes" id="UP000001744"/>
    </source>
</evidence>
<dbReference type="eggNOG" id="KOG0118">
    <property type="taxonomic scope" value="Eukaryota"/>
</dbReference>
<feature type="domain" description="RRM" evidence="4">
    <location>
        <begin position="176"/>
        <end position="246"/>
    </location>
</feature>